<proteinExistence type="predicted"/>
<organism evidence="2 3">
    <name type="scientific">Tripterygium wilfordii</name>
    <name type="common">Thunder God vine</name>
    <dbReference type="NCBI Taxonomy" id="458696"/>
    <lineage>
        <taxon>Eukaryota</taxon>
        <taxon>Viridiplantae</taxon>
        <taxon>Streptophyta</taxon>
        <taxon>Embryophyta</taxon>
        <taxon>Tracheophyta</taxon>
        <taxon>Spermatophyta</taxon>
        <taxon>Magnoliopsida</taxon>
        <taxon>eudicotyledons</taxon>
        <taxon>Gunneridae</taxon>
        <taxon>Pentapetalae</taxon>
        <taxon>rosids</taxon>
        <taxon>fabids</taxon>
        <taxon>Celastrales</taxon>
        <taxon>Celastraceae</taxon>
        <taxon>Tripterygium</taxon>
    </lineage>
</organism>
<dbReference type="EMBL" id="JAAARO010000009">
    <property type="protein sequence ID" value="KAF5743395.1"/>
    <property type="molecule type" value="Genomic_DNA"/>
</dbReference>
<reference evidence="2 3" key="1">
    <citation type="journal article" date="2020" name="Nat. Commun.">
        <title>Genome of Tripterygium wilfordii and identification of cytochrome P450 involved in triptolide biosynthesis.</title>
        <authorList>
            <person name="Tu L."/>
            <person name="Su P."/>
            <person name="Zhang Z."/>
            <person name="Gao L."/>
            <person name="Wang J."/>
            <person name="Hu T."/>
            <person name="Zhou J."/>
            <person name="Zhang Y."/>
            <person name="Zhao Y."/>
            <person name="Liu Y."/>
            <person name="Song Y."/>
            <person name="Tong Y."/>
            <person name="Lu Y."/>
            <person name="Yang J."/>
            <person name="Xu C."/>
            <person name="Jia M."/>
            <person name="Peters R.J."/>
            <person name="Huang L."/>
            <person name="Gao W."/>
        </authorList>
    </citation>
    <scope>NUCLEOTIDE SEQUENCE [LARGE SCALE GENOMIC DNA]</scope>
    <source>
        <strain evidence="3">cv. XIE 37</strain>
        <tissue evidence="2">Leaf</tissue>
    </source>
</reference>
<gene>
    <name evidence="2" type="ORF">HS088_TW09G01464</name>
</gene>
<dbReference type="AlphaFoldDB" id="A0A7J7DAJ3"/>
<accession>A0A7J7DAJ3</accession>
<feature type="region of interest" description="Disordered" evidence="1">
    <location>
        <begin position="67"/>
        <end position="121"/>
    </location>
</feature>
<protein>
    <submittedName>
        <fullName evidence="2">Flocculation protein FLO11-like isoform X3</fullName>
    </submittedName>
</protein>
<dbReference type="PANTHER" id="PTHR33416">
    <property type="entry name" value="NUCLEAR PORE COMPLEX PROTEIN NUP1"/>
    <property type="match status" value="1"/>
</dbReference>
<evidence type="ECO:0000256" key="1">
    <source>
        <dbReference type="SAM" id="MobiDB-lite"/>
    </source>
</evidence>
<name>A0A7J7DAJ3_TRIWF</name>
<dbReference type="GO" id="GO:0005635">
    <property type="term" value="C:nuclear envelope"/>
    <property type="evidence" value="ECO:0007669"/>
    <property type="project" value="TreeGrafter"/>
</dbReference>
<evidence type="ECO:0000313" key="2">
    <source>
        <dbReference type="EMBL" id="KAF5743395.1"/>
    </source>
</evidence>
<sequence>MGSASRPRPGAGGKMVRLRRRAAPITPYHRPRLLPYSQERNPSWISRIILSPTRLIATGAGKVLSTVFGPDPESSSSSSSSSSATDSTSEDDVDDAKHDDDLSSLGADRMNKGKPQPVEWKSENKRVIEQLVMQETFSREECDRLTHIINSRVIDSPGVANTQEEIENRTVDSAIMEAQKWLEEKKSGSTSMLELDPGTTAVKSALLPQVIGSEVGSPVDMAKSYMQSRPPWASQSSNHFKSPLPLAVQLFKEETSYSVGGNSVSLSKLKRDSSASGSWNILEEIRRVRSKATEMRTPPSSKNDWSGFTSDYKTTPTALFADNLEGGMREKMHDSSKSGDGLSLDTRVNTPEGFLGAEDIKVVSHSDNGNAVVDGLKDTNGTGQLSSLVVGEAIQDLRLHEGNGSLLKEATRASDAFASNGCPSFISSPCAGLDKEENPVPFNEEQISVDPGYDKEIEGASVKETCEILSEASVEVVVVNENDSVVPDSQNSSSLHNDEWLENLVQPNPKPSSVGRKLSRYDRRGRGQGK</sequence>
<dbReference type="InParanoid" id="A0A7J7DAJ3"/>
<dbReference type="PANTHER" id="PTHR33416:SF17">
    <property type="entry name" value="PROTEIN KAKU4"/>
    <property type="match status" value="1"/>
</dbReference>
<feature type="region of interest" description="Disordered" evidence="1">
    <location>
        <begin position="1"/>
        <end position="37"/>
    </location>
</feature>
<feature type="region of interest" description="Disordered" evidence="1">
    <location>
        <begin position="483"/>
        <end position="530"/>
    </location>
</feature>
<keyword evidence="3" id="KW-1185">Reference proteome</keyword>
<feature type="compositionally biased region" description="Low complexity" evidence="1">
    <location>
        <begin position="70"/>
        <end position="87"/>
    </location>
</feature>
<comment type="caution">
    <text evidence="2">The sequence shown here is derived from an EMBL/GenBank/DDBJ whole genome shotgun (WGS) entry which is preliminary data.</text>
</comment>
<dbReference type="FunCoup" id="A0A7J7DAJ3">
    <property type="interactions" value="2810"/>
</dbReference>
<feature type="compositionally biased region" description="Basic and acidic residues" evidence="1">
    <location>
        <begin position="519"/>
        <end position="530"/>
    </location>
</feature>
<dbReference type="GO" id="GO:0071763">
    <property type="term" value="P:nuclear membrane organization"/>
    <property type="evidence" value="ECO:0007669"/>
    <property type="project" value="TreeGrafter"/>
</dbReference>
<evidence type="ECO:0000313" key="3">
    <source>
        <dbReference type="Proteomes" id="UP000593562"/>
    </source>
</evidence>
<dbReference type="Proteomes" id="UP000593562">
    <property type="component" value="Unassembled WGS sequence"/>
</dbReference>